<keyword evidence="1" id="KW-1133">Transmembrane helix</keyword>
<dbReference type="Proteomes" id="UP001054837">
    <property type="component" value="Unassembled WGS sequence"/>
</dbReference>
<feature type="transmembrane region" description="Helical" evidence="1">
    <location>
        <begin position="79"/>
        <end position="99"/>
    </location>
</feature>
<accession>A0AAV4VS96</accession>
<keyword evidence="3" id="KW-1185">Reference proteome</keyword>
<evidence type="ECO:0000313" key="2">
    <source>
        <dbReference type="EMBL" id="GIY73255.1"/>
    </source>
</evidence>
<evidence type="ECO:0000313" key="3">
    <source>
        <dbReference type="Proteomes" id="UP001054837"/>
    </source>
</evidence>
<sequence>MKLPAKDNKLPLIALPACTYISQYRTDIVSEFNSHDKMNVMENTLRNNRASFYESFHLGCLQIPHFSTEGTHWVGGGGLMLAGAPLVACLVILVCKCGIQDNISIQM</sequence>
<protein>
    <submittedName>
        <fullName evidence="2">Uncharacterized protein</fullName>
    </submittedName>
</protein>
<reference evidence="2 3" key="1">
    <citation type="submission" date="2021-06" db="EMBL/GenBank/DDBJ databases">
        <title>Caerostris darwini draft genome.</title>
        <authorList>
            <person name="Kono N."/>
            <person name="Arakawa K."/>
        </authorList>
    </citation>
    <scope>NUCLEOTIDE SEQUENCE [LARGE SCALE GENOMIC DNA]</scope>
</reference>
<comment type="caution">
    <text evidence="2">The sequence shown here is derived from an EMBL/GenBank/DDBJ whole genome shotgun (WGS) entry which is preliminary data.</text>
</comment>
<name>A0AAV4VS96_9ARAC</name>
<gene>
    <name evidence="2" type="ORF">CDAR_572711</name>
</gene>
<dbReference type="AlphaFoldDB" id="A0AAV4VS96"/>
<proteinExistence type="predicted"/>
<organism evidence="2 3">
    <name type="scientific">Caerostris darwini</name>
    <dbReference type="NCBI Taxonomy" id="1538125"/>
    <lineage>
        <taxon>Eukaryota</taxon>
        <taxon>Metazoa</taxon>
        <taxon>Ecdysozoa</taxon>
        <taxon>Arthropoda</taxon>
        <taxon>Chelicerata</taxon>
        <taxon>Arachnida</taxon>
        <taxon>Araneae</taxon>
        <taxon>Araneomorphae</taxon>
        <taxon>Entelegynae</taxon>
        <taxon>Araneoidea</taxon>
        <taxon>Araneidae</taxon>
        <taxon>Caerostris</taxon>
    </lineage>
</organism>
<evidence type="ECO:0000256" key="1">
    <source>
        <dbReference type="SAM" id="Phobius"/>
    </source>
</evidence>
<dbReference type="EMBL" id="BPLQ01013583">
    <property type="protein sequence ID" value="GIY73255.1"/>
    <property type="molecule type" value="Genomic_DNA"/>
</dbReference>
<keyword evidence="1" id="KW-0812">Transmembrane</keyword>
<keyword evidence="1" id="KW-0472">Membrane</keyword>